<dbReference type="Pfam" id="PF00593">
    <property type="entry name" value="TonB_dep_Rec_b-barrel"/>
    <property type="match status" value="1"/>
</dbReference>
<dbReference type="Pfam" id="PF13620">
    <property type="entry name" value="CarboxypepD_reg"/>
    <property type="match status" value="1"/>
</dbReference>
<keyword evidence="4 10" id="KW-0812">Transmembrane</keyword>
<accession>A0A538TJT8</accession>
<dbReference type="Proteomes" id="UP000317691">
    <property type="component" value="Unassembled WGS sequence"/>
</dbReference>
<dbReference type="Gene3D" id="2.170.130.10">
    <property type="entry name" value="TonB-dependent receptor, plug domain"/>
    <property type="match status" value="1"/>
</dbReference>
<keyword evidence="9 10" id="KW-0998">Cell outer membrane</keyword>
<dbReference type="PROSITE" id="PS52016">
    <property type="entry name" value="TONB_DEPENDENT_REC_3"/>
    <property type="match status" value="1"/>
</dbReference>
<evidence type="ECO:0000256" key="10">
    <source>
        <dbReference type="PROSITE-ProRule" id="PRU01360"/>
    </source>
</evidence>
<dbReference type="PANTHER" id="PTHR30069:SF29">
    <property type="entry name" value="HEMOGLOBIN AND HEMOGLOBIN-HAPTOGLOBIN-BINDING PROTEIN 1-RELATED"/>
    <property type="match status" value="1"/>
</dbReference>
<dbReference type="AlphaFoldDB" id="A0A538TJT8"/>
<reference evidence="14 15" key="1">
    <citation type="journal article" date="2019" name="Nat. Microbiol.">
        <title>Mediterranean grassland soil C-N compound turnover is dependent on rainfall and depth, and is mediated by genomically divergent microorganisms.</title>
        <authorList>
            <person name="Diamond S."/>
            <person name="Andeer P.F."/>
            <person name="Li Z."/>
            <person name="Crits-Christoph A."/>
            <person name="Burstein D."/>
            <person name="Anantharaman K."/>
            <person name="Lane K.R."/>
            <person name="Thomas B.C."/>
            <person name="Pan C."/>
            <person name="Northen T.R."/>
            <person name="Banfield J.F."/>
        </authorList>
    </citation>
    <scope>NUCLEOTIDE SEQUENCE [LARGE SCALE GENOMIC DNA]</scope>
    <source>
        <strain evidence="14">WS_9</strain>
    </source>
</reference>
<dbReference type="InterPro" id="IPR013784">
    <property type="entry name" value="Carb-bd-like_fold"/>
</dbReference>
<dbReference type="Gene3D" id="2.40.170.20">
    <property type="entry name" value="TonB-dependent receptor, beta-barrel domain"/>
    <property type="match status" value="1"/>
</dbReference>
<comment type="similarity">
    <text evidence="10 11">Belongs to the TonB-dependent receptor family.</text>
</comment>
<evidence type="ECO:0000259" key="13">
    <source>
        <dbReference type="Pfam" id="PF07715"/>
    </source>
</evidence>
<keyword evidence="3 10" id="KW-1134">Transmembrane beta strand</keyword>
<dbReference type="SUPFAM" id="SSF56935">
    <property type="entry name" value="Porins"/>
    <property type="match status" value="1"/>
</dbReference>
<keyword evidence="7 10" id="KW-0472">Membrane</keyword>
<evidence type="ECO:0000256" key="1">
    <source>
        <dbReference type="ARBA" id="ARBA00004571"/>
    </source>
</evidence>
<dbReference type="GO" id="GO:0030246">
    <property type="term" value="F:carbohydrate binding"/>
    <property type="evidence" value="ECO:0007669"/>
    <property type="project" value="InterPro"/>
</dbReference>
<keyword evidence="8 14" id="KW-0675">Receptor</keyword>
<evidence type="ECO:0000256" key="11">
    <source>
        <dbReference type="RuleBase" id="RU003357"/>
    </source>
</evidence>
<dbReference type="GO" id="GO:0044718">
    <property type="term" value="P:siderophore transmembrane transport"/>
    <property type="evidence" value="ECO:0007669"/>
    <property type="project" value="TreeGrafter"/>
</dbReference>
<dbReference type="InterPro" id="IPR000531">
    <property type="entry name" value="Beta-barrel_TonB"/>
</dbReference>
<dbReference type="Pfam" id="PF07715">
    <property type="entry name" value="Plug"/>
    <property type="match status" value="1"/>
</dbReference>
<evidence type="ECO:0000256" key="8">
    <source>
        <dbReference type="ARBA" id="ARBA00023170"/>
    </source>
</evidence>
<keyword evidence="2 10" id="KW-0813">Transport</keyword>
<dbReference type="GO" id="GO:0015344">
    <property type="term" value="F:siderophore uptake transmembrane transporter activity"/>
    <property type="evidence" value="ECO:0007669"/>
    <property type="project" value="TreeGrafter"/>
</dbReference>
<evidence type="ECO:0000256" key="3">
    <source>
        <dbReference type="ARBA" id="ARBA00022452"/>
    </source>
</evidence>
<feature type="domain" description="TonB-dependent receptor plug" evidence="13">
    <location>
        <begin position="150"/>
        <end position="261"/>
    </location>
</feature>
<dbReference type="EMBL" id="VBOZ01000029">
    <property type="protein sequence ID" value="TMQ63885.1"/>
    <property type="molecule type" value="Genomic_DNA"/>
</dbReference>
<dbReference type="InterPro" id="IPR036942">
    <property type="entry name" value="Beta-barrel_TonB_sf"/>
</dbReference>
<feature type="domain" description="TonB-dependent receptor-like beta-barrel" evidence="12">
    <location>
        <begin position="433"/>
        <end position="932"/>
    </location>
</feature>
<evidence type="ECO:0000256" key="9">
    <source>
        <dbReference type="ARBA" id="ARBA00023237"/>
    </source>
</evidence>
<dbReference type="SUPFAM" id="SSF49452">
    <property type="entry name" value="Starch-binding domain-like"/>
    <property type="match status" value="1"/>
</dbReference>
<gene>
    <name evidence="14" type="ORF">E6K79_09670</name>
</gene>
<proteinExistence type="inferred from homology"/>
<name>A0A538TJT8_UNCEI</name>
<comment type="subcellular location">
    <subcellularLocation>
        <location evidence="1 10">Cell outer membrane</location>
        <topology evidence="1 10">Multi-pass membrane protein</topology>
    </subcellularLocation>
</comment>
<keyword evidence="5" id="KW-0732">Signal</keyword>
<evidence type="ECO:0000313" key="14">
    <source>
        <dbReference type="EMBL" id="TMQ63885.1"/>
    </source>
</evidence>
<dbReference type="InterPro" id="IPR039426">
    <property type="entry name" value="TonB-dep_rcpt-like"/>
</dbReference>
<dbReference type="GO" id="GO:0009279">
    <property type="term" value="C:cell outer membrane"/>
    <property type="evidence" value="ECO:0007669"/>
    <property type="project" value="UniProtKB-SubCell"/>
</dbReference>
<comment type="caution">
    <text evidence="14">The sequence shown here is derived from an EMBL/GenBank/DDBJ whole genome shotgun (WGS) entry which is preliminary data.</text>
</comment>
<evidence type="ECO:0000256" key="5">
    <source>
        <dbReference type="ARBA" id="ARBA00022729"/>
    </source>
</evidence>
<sequence>MSDPRMALPQECRGGRVMTRPRMRRRLGVVTFIVACAFFVFGKSWAGTTGTISGTVTDSKTGEPIGLATVTIPELKRGATSDAQGHYYVTNLPAGKYSVRVALLGYVPQAREGIEVFPDFTTKLDIPMEPTVLKDVAEVEVKAERPLIQKDVTATTKFLNGEELRYQPLRGYQDAVAQQSGVVSFNLNNLNQVNSATEITNSNTLIIRGGRPNEVAYYVDGFSQQDPLTGFSTTNIAPEAVDEVVVQAGGYNAEYGRINSGIVNVVTREGGDRYSGTLEGIYGDHFSNSRGNKIASLAFGGPIVPSWKKVTFYLSGERRDTEDRKPSIITDQLGFYTQPGLFENGVLPTNDSKSWASAGKLALRLSPLQTLRLAGTYNEDKWHQFLNSYRFNLPHAPKYLDRNYSVSGNWNHSLSDRTFYEIKGNFFSTERIRGDGVYFDNLAEYSRPNGDPTFSSKEALFWDGDDPATGANEAHVWNDLLHRKSSYVGFAANYASQLSHSVQLKFGGDYQRHTLRYYDHYAPTQAYDGAGNPDNVKDVDHYGYDALGNELNEGDTFTDLNGNKSRDAGEPFQDKNGNGIYDNPLDVAKHPKVASLYVQSKYEALGLVVNAGLRWDYLTPSTRALRSEAFPLGPEFGDSLNDPSALGPQDLTDSKVYQRLSPRLGVGFPVTDQTLVHVNYGKFYQQPNLQDLYASYAFLEHKINIGGYFVGFGNPNLKPEQTTAYELGITHTPTDRSRIEVATYYKDVRDLVEITTIRSAPNAFSSYRNRDFATIKGIDLAYTLRRVNHVAMNANYSLSWARGTGSISQSQRTIAWTAKTPPKIATPLAFDQRHRFTLNMDYRLGQSEGPTVHGSHWFENAGVNVLFNAGSGTPYTPTKVYNAVTLGAVFPTPTGEINSQYGPWTFTVDLKGGKTLKFGQQSLEIYLWVLNLFDRKNIYSVYTGTGDAETTGYLTTDAGQKFLADNGQDAERRYHLAELNPDAFGNPRLVRLGARVSF</sequence>
<keyword evidence="6 11" id="KW-0798">TonB box</keyword>
<evidence type="ECO:0000256" key="2">
    <source>
        <dbReference type="ARBA" id="ARBA00022448"/>
    </source>
</evidence>
<dbReference type="InterPro" id="IPR037066">
    <property type="entry name" value="Plug_dom_sf"/>
</dbReference>
<evidence type="ECO:0000313" key="15">
    <source>
        <dbReference type="Proteomes" id="UP000317691"/>
    </source>
</evidence>
<dbReference type="InterPro" id="IPR012910">
    <property type="entry name" value="Plug_dom"/>
</dbReference>
<protein>
    <submittedName>
        <fullName evidence="14">TonB-dependent receptor</fullName>
    </submittedName>
</protein>
<evidence type="ECO:0000256" key="4">
    <source>
        <dbReference type="ARBA" id="ARBA00022692"/>
    </source>
</evidence>
<dbReference type="Gene3D" id="2.60.40.1120">
    <property type="entry name" value="Carboxypeptidase-like, regulatory domain"/>
    <property type="match status" value="1"/>
</dbReference>
<evidence type="ECO:0000259" key="12">
    <source>
        <dbReference type="Pfam" id="PF00593"/>
    </source>
</evidence>
<evidence type="ECO:0000256" key="6">
    <source>
        <dbReference type="ARBA" id="ARBA00023077"/>
    </source>
</evidence>
<evidence type="ECO:0000256" key="7">
    <source>
        <dbReference type="ARBA" id="ARBA00023136"/>
    </source>
</evidence>
<dbReference type="PANTHER" id="PTHR30069">
    <property type="entry name" value="TONB-DEPENDENT OUTER MEMBRANE RECEPTOR"/>
    <property type="match status" value="1"/>
</dbReference>
<organism evidence="14 15">
    <name type="scientific">Eiseniibacteriota bacterium</name>
    <dbReference type="NCBI Taxonomy" id="2212470"/>
    <lineage>
        <taxon>Bacteria</taxon>
        <taxon>Candidatus Eiseniibacteriota</taxon>
    </lineage>
</organism>